<evidence type="ECO:0000256" key="2">
    <source>
        <dbReference type="ARBA" id="ARBA00022630"/>
    </source>
</evidence>
<name>A0A8K0SRQ0_9HYPO</name>
<dbReference type="GO" id="GO:0071949">
    <property type="term" value="F:FAD binding"/>
    <property type="evidence" value="ECO:0007669"/>
    <property type="project" value="InterPro"/>
</dbReference>
<protein>
    <recommendedName>
        <fullName evidence="6">FAD-binding PCMH-type domain-containing protein</fullName>
    </recommendedName>
</protein>
<dbReference type="OrthoDB" id="2151789at2759"/>
<proteinExistence type="inferred from homology"/>
<sequence>MAPSFAQLLLLSVGALATQSHCLAASACRDISLAIPGRVEMPISIRYLAEVNSYWSLALREIKPACVVFPNSAEDVATAVTILSTYPSVNFTVKSGGHDPNSGHASVNRGVLISMAELTGATYDSETGLAKVLPGGEWNDVISDLSEYGVTVAGGRLGIVGVGGLLLQGGISFLSAQYGLAADSVVGWNTVLPNGTIAYINATTRPDLAVAMRGSGSQFGIVTEFTIQAHPIGQVWGGARIYGADQFDALYQALHNFVPGNADDPKAAIIFARSEGSGAITPLIFYFYDGAEVPADSPLAEFLAIKPLVDLTSTQSYPALLRANGELGSATSSRMSFRTYTIPYVKGHPEMYTEIADMWSNITAPHLSTSLPGLSQCSIDFQPLPAIIGAESQRRGGNAMGISGDDIDRLILELQCGWAGQQDDEVIYSMSRAMTDWLEARVPVWLANESQSNPYLPLLMNDAMGDQNVTGRYRDYAIFKALQSEMDPDGVFRNRVGGYKY</sequence>
<dbReference type="InterPro" id="IPR016169">
    <property type="entry name" value="FAD-bd_PCMH_sub2"/>
</dbReference>
<dbReference type="InterPro" id="IPR036318">
    <property type="entry name" value="FAD-bd_PCMH-like_sf"/>
</dbReference>
<keyword evidence="5" id="KW-0732">Signal</keyword>
<organism evidence="7 8">
    <name type="scientific">Stachybotrys elegans</name>
    <dbReference type="NCBI Taxonomy" id="80388"/>
    <lineage>
        <taxon>Eukaryota</taxon>
        <taxon>Fungi</taxon>
        <taxon>Dikarya</taxon>
        <taxon>Ascomycota</taxon>
        <taxon>Pezizomycotina</taxon>
        <taxon>Sordariomycetes</taxon>
        <taxon>Hypocreomycetidae</taxon>
        <taxon>Hypocreales</taxon>
        <taxon>Stachybotryaceae</taxon>
        <taxon>Stachybotrys</taxon>
    </lineage>
</organism>
<dbReference type="InterPro" id="IPR006094">
    <property type="entry name" value="Oxid_FAD_bind_N"/>
</dbReference>
<feature type="signal peptide" evidence="5">
    <location>
        <begin position="1"/>
        <end position="17"/>
    </location>
</feature>
<dbReference type="GO" id="GO:0016491">
    <property type="term" value="F:oxidoreductase activity"/>
    <property type="evidence" value="ECO:0007669"/>
    <property type="project" value="UniProtKB-KW"/>
</dbReference>
<comment type="similarity">
    <text evidence="1">Belongs to the oxygen-dependent FAD-linked oxidoreductase family.</text>
</comment>
<dbReference type="EMBL" id="JAGPNK010000006">
    <property type="protein sequence ID" value="KAH7320084.1"/>
    <property type="molecule type" value="Genomic_DNA"/>
</dbReference>
<comment type="caution">
    <text evidence="7">The sequence shown here is derived from an EMBL/GenBank/DDBJ whole genome shotgun (WGS) entry which is preliminary data.</text>
</comment>
<dbReference type="PANTHER" id="PTHR42973:SF13">
    <property type="entry name" value="FAD-BINDING PCMH-TYPE DOMAIN-CONTAINING PROTEIN"/>
    <property type="match status" value="1"/>
</dbReference>
<evidence type="ECO:0000313" key="8">
    <source>
        <dbReference type="Proteomes" id="UP000813444"/>
    </source>
</evidence>
<dbReference type="InterPro" id="IPR016166">
    <property type="entry name" value="FAD-bd_PCMH"/>
</dbReference>
<dbReference type="PANTHER" id="PTHR42973">
    <property type="entry name" value="BINDING OXIDOREDUCTASE, PUTATIVE (AFU_ORTHOLOGUE AFUA_1G17690)-RELATED"/>
    <property type="match status" value="1"/>
</dbReference>
<keyword evidence="8" id="KW-1185">Reference proteome</keyword>
<evidence type="ECO:0000313" key="7">
    <source>
        <dbReference type="EMBL" id="KAH7320084.1"/>
    </source>
</evidence>
<keyword evidence="2" id="KW-0285">Flavoprotein</keyword>
<feature type="domain" description="FAD-binding PCMH-type" evidence="6">
    <location>
        <begin position="60"/>
        <end position="232"/>
    </location>
</feature>
<reference evidence="7" key="1">
    <citation type="journal article" date="2021" name="Nat. Commun.">
        <title>Genetic determinants of endophytism in the Arabidopsis root mycobiome.</title>
        <authorList>
            <person name="Mesny F."/>
            <person name="Miyauchi S."/>
            <person name="Thiergart T."/>
            <person name="Pickel B."/>
            <person name="Atanasova L."/>
            <person name="Karlsson M."/>
            <person name="Huettel B."/>
            <person name="Barry K.W."/>
            <person name="Haridas S."/>
            <person name="Chen C."/>
            <person name="Bauer D."/>
            <person name="Andreopoulos W."/>
            <person name="Pangilinan J."/>
            <person name="LaButti K."/>
            <person name="Riley R."/>
            <person name="Lipzen A."/>
            <person name="Clum A."/>
            <person name="Drula E."/>
            <person name="Henrissat B."/>
            <person name="Kohler A."/>
            <person name="Grigoriev I.V."/>
            <person name="Martin F.M."/>
            <person name="Hacquard S."/>
        </authorList>
    </citation>
    <scope>NUCLEOTIDE SEQUENCE</scope>
    <source>
        <strain evidence="7">MPI-CAGE-CH-0235</strain>
    </source>
</reference>
<dbReference type="Gene3D" id="3.30.465.10">
    <property type="match status" value="1"/>
</dbReference>
<keyword evidence="3" id="KW-0274">FAD</keyword>
<feature type="chain" id="PRO_5035422184" description="FAD-binding PCMH-type domain-containing protein" evidence="5">
    <location>
        <begin position="18"/>
        <end position="501"/>
    </location>
</feature>
<gene>
    <name evidence="7" type="ORF">B0I35DRAFT_451019</name>
</gene>
<dbReference type="PROSITE" id="PS51387">
    <property type="entry name" value="FAD_PCMH"/>
    <property type="match status" value="1"/>
</dbReference>
<evidence type="ECO:0000256" key="3">
    <source>
        <dbReference type="ARBA" id="ARBA00022827"/>
    </source>
</evidence>
<evidence type="ECO:0000256" key="5">
    <source>
        <dbReference type="SAM" id="SignalP"/>
    </source>
</evidence>
<dbReference type="AlphaFoldDB" id="A0A8K0SRQ0"/>
<dbReference type="SUPFAM" id="SSF56176">
    <property type="entry name" value="FAD-binding/transporter-associated domain-like"/>
    <property type="match status" value="1"/>
</dbReference>
<keyword evidence="4" id="KW-0560">Oxidoreductase</keyword>
<evidence type="ECO:0000256" key="4">
    <source>
        <dbReference type="ARBA" id="ARBA00023002"/>
    </source>
</evidence>
<accession>A0A8K0SRQ0</accession>
<dbReference type="InterPro" id="IPR050416">
    <property type="entry name" value="FAD-linked_Oxidoreductase"/>
</dbReference>
<evidence type="ECO:0000256" key="1">
    <source>
        <dbReference type="ARBA" id="ARBA00005466"/>
    </source>
</evidence>
<evidence type="ECO:0000259" key="6">
    <source>
        <dbReference type="PROSITE" id="PS51387"/>
    </source>
</evidence>
<dbReference type="Proteomes" id="UP000813444">
    <property type="component" value="Unassembled WGS sequence"/>
</dbReference>
<dbReference type="Pfam" id="PF01565">
    <property type="entry name" value="FAD_binding_4"/>
    <property type="match status" value="1"/>
</dbReference>